<comment type="caution">
    <text evidence="3">The sequence shown here is derived from an EMBL/GenBank/DDBJ whole genome shotgun (WGS) entry which is preliminary data.</text>
</comment>
<keyword evidence="2" id="KW-0472">Membrane</keyword>
<protein>
    <submittedName>
        <fullName evidence="3">Uncharacterized protein</fullName>
    </submittedName>
</protein>
<reference evidence="3 4" key="1">
    <citation type="submission" date="2020-02" db="EMBL/GenBank/DDBJ databases">
        <title>A chromosome-scale genome assembly of the black bullhead catfish (Ameiurus melas).</title>
        <authorList>
            <person name="Wen M."/>
            <person name="Zham M."/>
            <person name="Cabau C."/>
            <person name="Klopp C."/>
            <person name="Donnadieu C."/>
            <person name="Roques C."/>
            <person name="Bouchez O."/>
            <person name="Lampietro C."/>
            <person name="Jouanno E."/>
            <person name="Herpin A."/>
            <person name="Louis A."/>
            <person name="Berthelot C."/>
            <person name="Parey E."/>
            <person name="Roest-Crollius H."/>
            <person name="Braasch I."/>
            <person name="Postlethwait J."/>
            <person name="Robinson-Rechavi M."/>
            <person name="Echchiki A."/>
            <person name="Begum T."/>
            <person name="Montfort J."/>
            <person name="Schartl M."/>
            <person name="Bobe J."/>
            <person name="Guiguen Y."/>
        </authorList>
    </citation>
    <scope>NUCLEOTIDE SEQUENCE [LARGE SCALE GENOMIC DNA]</scope>
    <source>
        <strain evidence="3">M_S1</strain>
        <tissue evidence="3">Blood</tissue>
    </source>
</reference>
<sequence length="99" mass="11178">TLENLLADRADGSHFLFLFLFIYIYSLSRYFCPKRLTNEKNTSELIHQAENNTSSATMQDPLTEFQRKQNAQSRGGRGEPGANPREHRAQGEVHPGQGA</sequence>
<gene>
    <name evidence="3" type="ORF">AMELA_G00296210</name>
</gene>
<feature type="compositionally biased region" description="Polar residues" evidence="1">
    <location>
        <begin position="47"/>
        <end position="60"/>
    </location>
</feature>
<dbReference type="AlphaFoldDB" id="A0A7J5ZJV3"/>
<feature type="transmembrane region" description="Helical" evidence="2">
    <location>
        <begin position="12"/>
        <end position="32"/>
    </location>
</feature>
<feature type="non-terminal residue" evidence="3">
    <location>
        <position position="1"/>
    </location>
</feature>
<accession>A0A7J5ZJV3</accession>
<evidence type="ECO:0000256" key="2">
    <source>
        <dbReference type="SAM" id="Phobius"/>
    </source>
</evidence>
<evidence type="ECO:0000313" key="4">
    <source>
        <dbReference type="Proteomes" id="UP000593565"/>
    </source>
</evidence>
<feature type="region of interest" description="Disordered" evidence="1">
    <location>
        <begin position="47"/>
        <end position="99"/>
    </location>
</feature>
<organism evidence="3 4">
    <name type="scientific">Ameiurus melas</name>
    <name type="common">Black bullhead</name>
    <name type="synonym">Silurus melas</name>
    <dbReference type="NCBI Taxonomy" id="219545"/>
    <lineage>
        <taxon>Eukaryota</taxon>
        <taxon>Metazoa</taxon>
        <taxon>Chordata</taxon>
        <taxon>Craniata</taxon>
        <taxon>Vertebrata</taxon>
        <taxon>Euteleostomi</taxon>
        <taxon>Actinopterygii</taxon>
        <taxon>Neopterygii</taxon>
        <taxon>Teleostei</taxon>
        <taxon>Ostariophysi</taxon>
        <taxon>Siluriformes</taxon>
        <taxon>Ictaluridae</taxon>
        <taxon>Ameiurus</taxon>
    </lineage>
</organism>
<evidence type="ECO:0000313" key="3">
    <source>
        <dbReference type="EMBL" id="KAF4070171.1"/>
    </source>
</evidence>
<dbReference type="Proteomes" id="UP000593565">
    <property type="component" value="Unassembled WGS sequence"/>
</dbReference>
<keyword evidence="2" id="KW-0812">Transmembrane</keyword>
<keyword evidence="2" id="KW-1133">Transmembrane helix</keyword>
<dbReference type="EMBL" id="JAAGNN010000041">
    <property type="protein sequence ID" value="KAF4070171.1"/>
    <property type="molecule type" value="Genomic_DNA"/>
</dbReference>
<keyword evidence="4" id="KW-1185">Reference proteome</keyword>
<feature type="non-terminal residue" evidence="3">
    <location>
        <position position="99"/>
    </location>
</feature>
<proteinExistence type="predicted"/>
<evidence type="ECO:0000256" key="1">
    <source>
        <dbReference type="SAM" id="MobiDB-lite"/>
    </source>
</evidence>
<name>A0A7J5ZJV3_AMEME</name>